<name>J9CDX2_9ZZZZ</name>
<evidence type="ECO:0000256" key="1">
    <source>
        <dbReference type="SAM" id="Phobius"/>
    </source>
</evidence>
<feature type="transmembrane region" description="Helical" evidence="1">
    <location>
        <begin position="161"/>
        <end position="178"/>
    </location>
</feature>
<protein>
    <submittedName>
        <fullName evidence="2">Uncharacterized protein</fullName>
    </submittedName>
</protein>
<accession>J9CDX2</accession>
<organism evidence="2">
    <name type="scientific">gut metagenome</name>
    <dbReference type="NCBI Taxonomy" id="749906"/>
    <lineage>
        <taxon>unclassified sequences</taxon>
        <taxon>metagenomes</taxon>
        <taxon>organismal metagenomes</taxon>
    </lineage>
</organism>
<keyword evidence="1" id="KW-1133">Transmembrane helix</keyword>
<proteinExistence type="predicted"/>
<dbReference type="AlphaFoldDB" id="J9CDX2"/>
<keyword evidence="1" id="KW-0472">Membrane</keyword>
<evidence type="ECO:0000313" key="2">
    <source>
        <dbReference type="EMBL" id="EJW98160.1"/>
    </source>
</evidence>
<reference evidence="2" key="1">
    <citation type="journal article" date="2012" name="PLoS ONE">
        <title>Gene sets for utilization of primary and secondary nutrition supplies in the distal gut of endangered iberian lynx.</title>
        <authorList>
            <person name="Alcaide M."/>
            <person name="Messina E."/>
            <person name="Richter M."/>
            <person name="Bargiela R."/>
            <person name="Peplies J."/>
            <person name="Huws S.A."/>
            <person name="Newbold C.J."/>
            <person name="Golyshin P.N."/>
            <person name="Simon M.A."/>
            <person name="Lopez G."/>
            <person name="Yakimov M.M."/>
            <person name="Ferrer M."/>
        </authorList>
    </citation>
    <scope>NUCLEOTIDE SEQUENCE</scope>
</reference>
<sequence>YAAICLRLQGQPIPGTDMHWGIGIWLLCAFAGFICHGKQCQLADYYRNIHLFFLKGKRGSELDNFRSLREEWHRLTWKKDGAWKVFLYFYGNYTHSQEQMTPAFQRLRAALLDKYGEEAVPQAFRDAFRQGSLPLMKYANILTFNTRAIVLYLAILANQPWLYPIFEITVMNVLFFYMRSRHESLCKKMLLTLEKQ</sequence>
<feature type="transmembrane region" description="Helical" evidence="1">
    <location>
        <begin position="138"/>
        <end position="155"/>
    </location>
</feature>
<keyword evidence="1" id="KW-0812">Transmembrane</keyword>
<feature type="transmembrane region" description="Helical" evidence="1">
    <location>
        <begin position="18"/>
        <end position="37"/>
    </location>
</feature>
<gene>
    <name evidence="2" type="ORF">EVA_13733</name>
</gene>
<comment type="caution">
    <text evidence="2">The sequence shown here is derived from an EMBL/GenBank/DDBJ whole genome shotgun (WGS) entry which is preliminary data.</text>
</comment>
<feature type="non-terminal residue" evidence="2">
    <location>
        <position position="1"/>
    </location>
</feature>
<dbReference type="EMBL" id="AMCI01004406">
    <property type="protein sequence ID" value="EJW98160.1"/>
    <property type="molecule type" value="Genomic_DNA"/>
</dbReference>